<comment type="caution">
    <text evidence="7">The sequence shown here is derived from an EMBL/GenBank/DDBJ whole genome shotgun (WGS) entry which is preliminary data.</text>
</comment>
<dbReference type="PANTHER" id="PTHR12883:SF0">
    <property type="entry name" value="PAT COMPLEX SUBUNIT CCDC47"/>
    <property type="match status" value="1"/>
</dbReference>
<dbReference type="GeneID" id="94424762"/>
<evidence type="ECO:0000313" key="7">
    <source>
        <dbReference type="EMBL" id="PHJ24806.1"/>
    </source>
</evidence>
<dbReference type="GO" id="GO:0005783">
    <property type="term" value="C:endoplasmic reticulum"/>
    <property type="evidence" value="ECO:0007669"/>
    <property type="project" value="InterPro"/>
</dbReference>
<dbReference type="OrthoDB" id="10039147at2759"/>
<feature type="chain" id="PRO_5012745002" evidence="6">
    <location>
        <begin position="37"/>
        <end position="360"/>
    </location>
</feature>
<proteinExistence type="predicted"/>
<keyword evidence="6" id="KW-0732">Signal</keyword>
<keyword evidence="4" id="KW-0472">Membrane</keyword>
<sequence length="360" mass="41943">MTPQSRQAGPPPKRSFVPEMFFLCLLLLVVLVAIRGKKENVRVADAWIASVAPLLRENFVSVGYQTSYLLMKAYNIFEIYCTGRRNCFYLHGVLQCLPRQCLWRQYFLRQFFKSNPEYTADSITLEVLLPHSPEPSVVALCRRADQKRLNDNWDLREFGKLRTSSTNTRLSQLPGNLVAFSDTSEALDATFLNSKNTIKALNACSSYFRYLYISDICLSIHPSVQPTALSCTASRAPPPASDKTRRILRMSFFLPPPEKMAEVEPLLRLLFFLTDSSRQLNLSDKTVEVARKMRMQYQKDLMKKQDAQRLEQMEKKRSEKKRQEEERFERMTPEQQRKFEEKEYKKSLKQKGRFKVFKVG</sequence>
<evidence type="ECO:0000256" key="6">
    <source>
        <dbReference type="SAM" id="SignalP"/>
    </source>
</evidence>
<feature type="region of interest" description="Disordered" evidence="5">
    <location>
        <begin position="300"/>
        <end position="344"/>
    </location>
</feature>
<feature type="signal peptide" evidence="6">
    <location>
        <begin position="1"/>
        <end position="36"/>
    </location>
</feature>
<dbReference type="Proteomes" id="UP000221165">
    <property type="component" value="Unassembled WGS sequence"/>
</dbReference>
<gene>
    <name evidence="7" type="ORF">CSUI_001345</name>
</gene>
<comment type="subcellular location">
    <subcellularLocation>
        <location evidence="1">Membrane</location>
        <topology evidence="1">Single-pass membrane protein</topology>
    </subcellularLocation>
</comment>
<dbReference type="Pfam" id="PF07946">
    <property type="entry name" value="CCDC47"/>
    <property type="match status" value="1"/>
</dbReference>
<name>A0A2C6LDC7_9APIC</name>
<evidence type="ECO:0000256" key="1">
    <source>
        <dbReference type="ARBA" id="ARBA00004167"/>
    </source>
</evidence>
<keyword evidence="8" id="KW-1185">Reference proteome</keyword>
<organism evidence="7 8">
    <name type="scientific">Cystoisospora suis</name>
    <dbReference type="NCBI Taxonomy" id="483139"/>
    <lineage>
        <taxon>Eukaryota</taxon>
        <taxon>Sar</taxon>
        <taxon>Alveolata</taxon>
        <taxon>Apicomplexa</taxon>
        <taxon>Conoidasida</taxon>
        <taxon>Coccidia</taxon>
        <taxon>Eucoccidiorida</taxon>
        <taxon>Eimeriorina</taxon>
        <taxon>Sarcocystidae</taxon>
        <taxon>Cystoisospora</taxon>
    </lineage>
</organism>
<dbReference type="GO" id="GO:0032469">
    <property type="term" value="P:endoplasmic reticulum calcium ion homeostasis"/>
    <property type="evidence" value="ECO:0007669"/>
    <property type="project" value="InterPro"/>
</dbReference>
<evidence type="ECO:0000256" key="2">
    <source>
        <dbReference type="ARBA" id="ARBA00022692"/>
    </source>
</evidence>
<keyword evidence="2 7" id="KW-0812">Transmembrane</keyword>
<reference evidence="7 8" key="1">
    <citation type="journal article" date="2017" name="Int. J. Parasitol.">
        <title>The genome of the protozoan parasite Cystoisospora suis and a reverse vaccinology approach to identify vaccine candidates.</title>
        <authorList>
            <person name="Palmieri N."/>
            <person name="Shrestha A."/>
            <person name="Ruttkowski B."/>
            <person name="Beck T."/>
            <person name="Vogl C."/>
            <person name="Tomley F."/>
            <person name="Blake D.P."/>
            <person name="Joachim A."/>
        </authorList>
    </citation>
    <scope>NUCLEOTIDE SEQUENCE [LARGE SCALE GENOMIC DNA]</scope>
    <source>
        <strain evidence="7 8">Wien I</strain>
    </source>
</reference>
<evidence type="ECO:0000256" key="3">
    <source>
        <dbReference type="ARBA" id="ARBA00022989"/>
    </source>
</evidence>
<keyword evidence="3" id="KW-1133">Transmembrane helix</keyword>
<dbReference type="EMBL" id="MIGC01000536">
    <property type="protein sequence ID" value="PHJ24806.1"/>
    <property type="molecule type" value="Genomic_DNA"/>
</dbReference>
<evidence type="ECO:0000313" key="8">
    <source>
        <dbReference type="Proteomes" id="UP000221165"/>
    </source>
</evidence>
<dbReference type="AlphaFoldDB" id="A0A2C6LDC7"/>
<evidence type="ECO:0000256" key="5">
    <source>
        <dbReference type="SAM" id="MobiDB-lite"/>
    </source>
</evidence>
<evidence type="ECO:0000256" key="4">
    <source>
        <dbReference type="ARBA" id="ARBA00023136"/>
    </source>
</evidence>
<dbReference type="InterPro" id="IPR012879">
    <property type="entry name" value="CCDC47"/>
</dbReference>
<accession>A0A2C6LDC7</accession>
<dbReference type="GO" id="GO:0005509">
    <property type="term" value="F:calcium ion binding"/>
    <property type="evidence" value="ECO:0007669"/>
    <property type="project" value="InterPro"/>
</dbReference>
<dbReference type="GO" id="GO:0016020">
    <property type="term" value="C:membrane"/>
    <property type="evidence" value="ECO:0007669"/>
    <property type="project" value="UniProtKB-SubCell"/>
</dbReference>
<dbReference type="VEuPathDB" id="ToxoDB:CSUI_001345"/>
<dbReference type="PANTHER" id="PTHR12883">
    <property type="entry name" value="ADIPOCYTE-SPECIFIC PROTEIN 4-RELATED"/>
    <property type="match status" value="1"/>
</dbReference>
<protein>
    <submittedName>
        <fullName evidence="7">Transmembrane protein</fullName>
    </submittedName>
</protein>
<dbReference type="RefSeq" id="XP_067926478.1">
    <property type="nucleotide sequence ID" value="XM_068061551.1"/>
</dbReference>